<keyword evidence="3" id="KW-0282">Flagellum</keyword>
<sequence>MTTPPDGSYPQEGFGPAPAPPQEGFGPAPEKPAKKRRPVLIASIVLAVVVLLCGGGGLAAFLLLRSVESGTGAPEPAQAVDSFLTAVYADQDTREVAQYVCADSRDSEDIDAKIQEVKGYASAYQDPKFDWTVPQVSDSTEETATVTTTVTLVTADEKTADQALTFTVVENNGWWVCEVKG</sequence>
<gene>
    <name evidence="3" type="ORF">J2S44_004042</name>
</gene>
<evidence type="ECO:0000313" key="3">
    <source>
        <dbReference type="EMBL" id="MDR7323792.1"/>
    </source>
</evidence>
<name>A0AAE3ZRS9_9ACTN</name>
<evidence type="ECO:0000313" key="4">
    <source>
        <dbReference type="Proteomes" id="UP001183629"/>
    </source>
</evidence>
<evidence type="ECO:0000256" key="2">
    <source>
        <dbReference type="SAM" id="Phobius"/>
    </source>
</evidence>
<dbReference type="EMBL" id="JAVDYC010000001">
    <property type="protein sequence ID" value="MDR7323792.1"/>
    <property type="molecule type" value="Genomic_DNA"/>
</dbReference>
<accession>A0AAE3ZRS9</accession>
<dbReference type="RefSeq" id="WP_310416241.1">
    <property type="nucleotide sequence ID" value="NZ_JAVDYC010000001.1"/>
</dbReference>
<keyword evidence="2" id="KW-1133">Transmembrane helix</keyword>
<comment type="caution">
    <text evidence="3">The sequence shown here is derived from an EMBL/GenBank/DDBJ whole genome shotgun (WGS) entry which is preliminary data.</text>
</comment>
<dbReference type="AlphaFoldDB" id="A0AAE3ZRS9"/>
<reference evidence="3 4" key="1">
    <citation type="submission" date="2023-07" db="EMBL/GenBank/DDBJ databases">
        <title>Sequencing the genomes of 1000 actinobacteria strains.</title>
        <authorList>
            <person name="Klenk H.-P."/>
        </authorList>
    </citation>
    <scope>NUCLEOTIDE SEQUENCE [LARGE SCALE GENOMIC DNA]</scope>
    <source>
        <strain evidence="3 4">DSM 44711</strain>
    </source>
</reference>
<organism evidence="3 4">
    <name type="scientific">Catenuloplanes niger</name>
    <dbReference type="NCBI Taxonomy" id="587534"/>
    <lineage>
        <taxon>Bacteria</taxon>
        <taxon>Bacillati</taxon>
        <taxon>Actinomycetota</taxon>
        <taxon>Actinomycetes</taxon>
        <taxon>Micromonosporales</taxon>
        <taxon>Micromonosporaceae</taxon>
        <taxon>Catenuloplanes</taxon>
    </lineage>
</organism>
<protein>
    <submittedName>
        <fullName evidence="3">Flagellar basal body-associated protein FliL</fullName>
    </submittedName>
</protein>
<keyword evidence="2" id="KW-0472">Membrane</keyword>
<keyword evidence="2" id="KW-0812">Transmembrane</keyword>
<dbReference type="Proteomes" id="UP001183629">
    <property type="component" value="Unassembled WGS sequence"/>
</dbReference>
<keyword evidence="3" id="KW-0966">Cell projection</keyword>
<feature type="region of interest" description="Disordered" evidence="1">
    <location>
        <begin position="1"/>
        <end position="32"/>
    </location>
</feature>
<proteinExistence type="predicted"/>
<keyword evidence="4" id="KW-1185">Reference proteome</keyword>
<feature type="transmembrane region" description="Helical" evidence="2">
    <location>
        <begin position="39"/>
        <end position="64"/>
    </location>
</feature>
<keyword evidence="3" id="KW-0969">Cilium</keyword>
<evidence type="ECO:0000256" key="1">
    <source>
        <dbReference type="SAM" id="MobiDB-lite"/>
    </source>
</evidence>